<dbReference type="Pfam" id="PF08713">
    <property type="entry name" value="DNA_alkylation"/>
    <property type="match status" value="1"/>
</dbReference>
<dbReference type="Proteomes" id="UP000435060">
    <property type="component" value="Unassembled WGS sequence"/>
</dbReference>
<accession>A0A6I4R8Q2</accession>
<comment type="caution">
    <text evidence="2">The sequence shown here is derived from an EMBL/GenBank/DDBJ whole genome shotgun (WGS) entry which is preliminary data.</text>
</comment>
<keyword evidence="3" id="KW-1185">Reference proteome</keyword>
<dbReference type="Proteomes" id="UP000435423">
    <property type="component" value="Unassembled WGS sequence"/>
</dbReference>
<dbReference type="PANTHER" id="PTHR34070">
    <property type="entry name" value="ARMADILLO-TYPE FOLD"/>
    <property type="match status" value="1"/>
</dbReference>
<dbReference type="EMBL" id="WLCG01000003">
    <property type="protein sequence ID" value="MTB63951.1"/>
    <property type="molecule type" value="Genomic_DNA"/>
</dbReference>
<dbReference type="CDD" id="cd07064">
    <property type="entry name" value="AlkD_like_1"/>
    <property type="match status" value="1"/>
</dbReference>
<gene>
    <name evidence="1" type="ORF">GGG87_02910</name>
    <name evidence="2" type="ORF">GGH11_02950</name>
</gene>
<evidence type="ECO:0000313" key="2">
    <source>
        <dbReference type="EMBL" id="MWV55939.1"/>
    </source>
</evidence>
<dbReference type="InterPro" id="IPR016024">
    <property type="entry name" value="ARM-type_fold"/>
</dbReference>
<organism evidence="2 4">
    <name type="scientific">Streptococcus zhangguiae</name>
    <dbReference type="NCBI Taxonomy" id="2664091"/>
    <lineage>
        <taxon>Bacteria</taxon>
        <taxon>Bacillati</taxon>
        <taxon>Bacillota</taxon>
        <taxon>Bacilli</taxon>
        <taxon>Lactobacillales</taxon>
        <taxon>Streptococcaceae</taxon>
        <taxon>Streptococcus</taxon>
    </lineage>
</organism>
<dbReference type="SUPFAM" id="SSF48371">
    <property type="entry name" value="ARM repeat"/>
    <property type="match status" value="1"/>
</dbReference>
<dbReference type="RefSeq" id="WP_154607961.1">
    <property type="nucleotide sequence ID" value="NZ_CP072115.1"/>
</dbReference>
<protein>
    <submittedName>
        <fullName evidence="2">DNA alkylation repair protein</fullName>
    </submittedName>
</protein>
<dbReference type="PANTHER" id="PTHR34070:SF1">
    <property type="entry name" value="DNA ALKYLATION REPAIR PROTEIN"/>
    <property type="match status" value="1"/>
</dbReference>
<dbReference type="AlphaFoldDB" id="A0A6I4R8Q2"/>
<name>A0A6I4R8Q2_9STRE</name>
<dbReference type="Gene3D" id="1.20.1660.10">
    <property type="entry name" value="Hypothetical protein (EF3068)"/>
    <property type="match status" value="1"/>
</dbReference>
<dbReference type="Gene3D" id="1.25.40.290">
    <property type="entry name" value="ARM repeat domains"/>
    <property type="match status" value="1"/>
</dbReference>
<dbReference type="InterPro" id="IPR014825">
    <property type="entry name" value="DNA_alkylation"/>
</dbReference>
<dbReference type="EMBL" id="WUBJ01000003">
    <property type="protein sequence ID" value="MWV55939.1"/>
    <property type="molecule type" value="Genomic_DNA"/>
</dbReference>
<evidence type="ECO:0000313" key="3">
    <source>
        <dbReference type="Proteomes" id="UP000435060"/>
    </source>
</evidence>
<evidence type="ECO:0000313" key="1">
    <source>
        <dbReference type="EMBL" id="MTB63951.1"/>
    </source>
</evidence>
<reference evidence="2 4" key="1">
    <citation type="submission" date="2019-10" db="EMBL/GenBank/DDBJ databases">
        <title>Streptococcis sp, isolated from the respiratory tract of Marmot.</title>
        <authorList>
            <person name="Zhang G."/>
        </authorList>
    </citation>
    <scope>NUCLEOTIDE SEQUENCE [LARGE SCALE GENOMIC DNA]</scope>
    <source>
        <strain evidence="2">Zg-70</strain>
        <strain evidence="4">zg-70</strain>
    </source>
</reference>
<sequence length="217" mass="25360">MRVEELQDQLKAVASAEEAEKMAAYLRNQFPFLGVRAGLRKKISKEFFKPYQKNPIDWNFVEQAWDNPYREIHYTAIDYLAMNKGKLTPEDLPRLESLITTHSWWDSVDGLDRIVGEIAFSYPKAKSVLLDWSVSDNIWLRRVAIDHQLLRKQDTDTELLEQIVVNNLGQTEFFITKAIGWSLRDYSKVNPAWVREFLAKYEAKMAPLSIREASKYI</sequence>
<proteinExistence type="predicted"/>
<evidence type="ECO:0000313" key="4">
    <source>
        <dbReference type="Proteomes" id="UP000435423"/>
    </source>
</evidence>
<reference evidence="1 3" key="2">
    <citation type="submission" date="2019-11" db="EMBL/GenBank/DDBJ databases">
        <title>Streptococcis sp. isolated from the respiratory tract of Marmot.</title>
        <authorList>
            <person name="Zhang G."/>
        </authorList>
    </citation>
    <scope>NUCLEOTIDE SEQUENCE [LARGE SCALE GENOMIC DNA]</scope>
    <source>
        <strain evidence="1">Zg-86</strain>
        <strain evidence="3">zg-86</strain>
    </source>
</reference>